<evidence type="ECO:0000256" key="2">
    <source>
        <dbReference type="ARBA" id="ARBA00022475"/>
    </source>
</evidence>
<dbReference type="RefSeq" id="WP_075357392.1">
    <property type="nucleotide sequence ID" value="NZ_MSRG01000012.1"/>
</dbReference>
<dbReference type="InterPro" id="IPR047641">
    <property type="entry name" value="ABC_transpr_MalK/UgpC-like"/>
</dbReference>
<dbReference type="SMART" id="SM00382">
    <property type="entry name" value="AAA"/>
    <property type="match status" value="1"/>
</dbReference>
<proteinExistence type="predicted"/>
<evidence type="ECO:0000313" key="8">
    <source>
        <dbReference type="Proteomes" id="UP000195221"/>
    </source>
</evidence>
<dbReference type="FunFam" id="3.40.50.300:FF:000042">
    <property type="entry name" value="Maltose/maltodextrin ABC transporter, ATP-binding protein"/>
    <property type="match status" value="1"/>
</dbReference>
<evidence type="ECO:0000256" key="3">
    <source>
        <dbReference type="ARBA" id="ARBA00022519"/>
    </source>
</evidence>
<reference evidence="7 8" key="1">
    <citation type="submission" date="2017-03" db="EMBL/GenBank/DDBJ databases">
        <title>Genome analysis of strain PAMC 26577.</title>
        <authorList>
            <person name="Oh H.-M."/>
            <person name="Yang J.-A."/>
        </authorList>
    </citation>
    <scope>NUCLEOTIDE SEQUENCE [LARGE SCALE GENOMIC DNA]</scope>
    <source>
        <strain evidence="7 8">PAMC 26577</strain>
    </source>
</reference>
<dbReference type="Gene3D" id="2.40.50.100">
    <property type="match status" value="1"/>
</dbReference>
<evidence type="ECO:0000256" key="5">
    <source>
        <dbReference type="ARBA" id="ARBA00022840"/>
    </source>
</evidence>
<dbReference type="EMBL" id="NBTZ01000026">
    <property type="protein sequence ID" value="OTP78375.1"/>
    <property type="molecule type" value="Genomic_DNA"/>
</dbReference>
<dbReference type="InterPro" id="IPR008995">
    <property type="entry name" value="Mo/tungstate-bd_C_term_dom"/>
</dbReference>
<evidence type="ECO:0000313" key="7">
    <source>
        <dbReference type="EMBL" id="OTP78375.1"/>
    </source>
</evidence>
<dbReference type="GO" id="GO:0005524">
    <property type="term" value="F:ATP binding"/>
    <property type="evidence" value="ECO:0007669"/>
    <property type="project" value="UniProtKB-KW"/>
</dbReference>
<keyword evidence="2" id="KW-1003">Cell membrane</keyword>
<dbReference type="InterPro" id="IPR003439">
    <property type="entry name" value="ABC_transporter-like_ATP-bd"/>
</dbReference>
<dbReference type="PANTHER" id="PTHR43875:SF1">
    <property type="entry name" value="OSMOPROTECTIVE COMPOUNDS UPTAKE ATP-BINDING PROTEIN GGTA"/>
    <property type="match status" value="1"/>
</dbReference>
<dbReference type="AlphaFoldDB" id="A0A242N3Y4"/>
<dbReference type="InterPro" id="IPR013611">
    <property type="entry name" value="Transp-assoc_OB_typ2"/>
</dbReference>
<accession>A0A242N3Y4</accession>
<sequence length="353" mass="38802">MTTVTLNRINKNWGGFHAVKDLNLSIAEGEFLVLLGPSGCGKTTTMRMIAGLEDPTGGELMFDGERMNGVPPRQRDVSMVFQNYGLYPHMSVYDNIGYPLKLRGVTGEQRDREVRRAADRVELGQLLTRRPAALSGGQRQRVALARSIVRRPRVFLMDEPLSNLDAKLRGSMRAELKHLARELAVTTVYVTHDQVEAMTLASRVAIMKEGVLQQIDAPEKIYNEPANAFVAGFIGSPAMNLLRGEGRGGQFVMSDGLAFPIAPPRNGPLYLGVRPEDVVVGTGDQPGAFSADIFAFELLGDVTLITLKLAGQHFVVKGDKSIRYTDGDRIIVRPEPSKMFWFDGTTGERIKTG</sequence>
<dbReference type="PROSITE" id="PS50893">
    <property type="entry name" value="ABC_TRANSPORTER_2"/>
    <property type="match status" value="1"/>
</dbReference>
<evidence type="ECO:0000259" key="6">
    <source>
        <dbReference type="PROSITE" id="PS50893"/>
    </source>
</evidence>
<evidence type="ECO:0000256" key="4">
    <source>
        <dbReference type="ARBA" id="ARBA00022741"/>
    </source>
</evidence>
<keyword evidence="3" id="KW-0997">Cell inner membrane</keyword>
<keyword evidence="4" id="KW-0547">Nucleotide-binding</keyword>
<dbReference type="PANTHER" id="PTHR43875">
    <property type="entry name" value="MALTODEXTRIN IMPORT ATP-BINDING PROTEIN MSMX"/>
    <property type="match status" value="1"/>
</dbReference>
<dbReference type="InterPro" id="IPR003593">
    <property type="entry name" value="AAA+_ATPase"/>
</dbReference>
<dbReference type="SUPFAM" id="SSF52540">
    <property type="entry name" value="P-loop containing nucleoside triphosphate hydrolases"/>
    <property type="match status" value="1"/>
</dbReference>
<dbReference type="CDD" id="cd03301">
    <property type="entry name" value="ABC_MalK_N"/>
    <property type="match status" value="1"/>
</dbReference>
<name>A0A242N3Y4_CABSO</name>
<dbReference type="Gene3D" id="2.40.50.140">
    <property type="entry name" value="Nucleic acid-binding proteins"/>
    <property type="match status" value="1"/>
</dbReference>
<dbReference type="Gene3D" id="3.40.50.300">
    <property type="entry name" value="P-loop containing nucleotide triphosphate hydrolases"/>
    <property type="match status" value="1"/>
</dbReference>
<dbReference type="InterPro" id="IPR027417">
    <property type="entry name" value="P-loop_NTPase"/>
</dbReference>
<dbReference type="InterPro" id="IPR015855">
    <property type="entry name" value="ABC_transpr_MalK-like"/>
</dbReference>
<dbReference type="InterPro" id="IPR012340">
    <property type="entry name" value="NA-bd_OB-fold"/>
</dbReference>
<keyword evidence="3" id="KW-0472">Membrane</keyword>
<dbReference type="PROSITE" id="PS00211">
    <property type="entry name" value="ABC_TRANSPORTER_1"/>
    <property type="match status" value="1"/>
</dbReference>
<feature type="domain" description="ABC transporter" evidence="6">
    <location>
        <begin position="4"/>
        <end position="234"/>
    </location>
</feature>
<organism evidence="7 8">
    <name type="scientific">Caballeronia sordidicola</name>
    <name type="common">Burkholderia sordidicola</name>
    <dbReference type="NCBI Taxonomy" id="196367"/>
    <lineage>
        <taxon>Bacteria</taxon>
        <taxon>Pseudomonadati</taxon>
        <taxon>Pseudomonadota</taxon>
        <taxon>Betaproteobacteria</taxon>
        <taxon>Burkholderiales</taxon>
        <taxon>Burkholderiaceae</taxon>
        <taxon>Caballeronia</taxon>
    </lineage>
</organism>
<dbReference type="Pfam" id="PF08402">
    <property type="entry name" value="TOBE_2"/>
    <property type="match status" value="1"/>
</dbReference>
<dbReference type="SUPFAM" id="SSF50331">
    <property type="entry name" value="MOP-like"/>
    <property type="match status" value="1"/>
</dbReference>
<dbReference type="InterPro" id="IPR017871">
    <property type="entry name" value="ABC_transporter-like_CS"/>
</dbReference>
<dbReference type="Pfam" id="PF00005">
    <property type="entry name" value="ABC_tran"/>
    <property type="match status" value="1"/>
</dbReference>
<dbReference type="GO" id="GO:0016887">
    <property type="term" value="F:ATP hydrolysis activity"/>
    <property type="evidence" value="ECO:0007669"/>
    <property type="project" value="InterPro"/>
</dbReference>
<protein>
    <submittedName>
        <fullName evidence="7">Glycerol-3-phosphate ABC transporter, ATP-binding protein UgpC</fullName>
    </submittedName>
</protein>
<dbReference type="GO" id="GO:0008643">
    <property type="term" value="P:carbohydrate transport"/>
    <property type="evidence" value="ECO:0007669"/>
    <property type="project" value="InterPro"/>
</dbReference>
<keyword evidence="1" id="KW-0813">Transport</keyword>
<keyword evidence="5 7" id="KW-0067">ATP-binding</keyword>
<comment type="caution">
    <text evidence="7">The sequence shown here is derived from an EMBL/GenBank/DDBJ whole genome shotgun (WGS) entry which is preliminary data.</text>
</comment>
<dbReference type="GO" id="GO:0055052">
    <property type="term" value="C:ATP-binding cassette (ABC) transporter complex, substrate-binding subunit-containing"/>
    <property type="evidence" value="ECO:0007669"/>
    <property type="project" value="TreeGrafter"/>
</dbReference>
<gene>
    <name evidence="7" type="ORF">PAMC26577_06950</name>
</gene>
<dbReference type="Proteomes" id="UP000195221">
    <property type="component" value="Unassembled WGS sequence"/>
</dbReference>
<dbReference type="GO" id="GO:0140359">
    <property type="term" value="F:ABC-type transporter activity"/>
    <property type="evidence" value="ECO:0007669"/>
    <property type="project" value="InterPro"/>
</dbReference>
<evidence type="ECO:0000256" key="1">
    <source>
        <dbReference type="ARBA" id="ARBA00022448"/>
    </source>
</evidence>